<proteinExistence type="predicted"/>
<accession>A0ABU2MQ55</accession>
<gene>
    <name evidence="3" type="ORF">RM590_14180</name>
</gene>
<feature type="domain" description="Low molecular weight protein antigen 6 PH" evidence="2">
    <location>
        <begin position="74"/>
        <end position="144"/>
    </location>
</feature>
<organism evidence="3 4">
    <name type="scientific">Streptomyces litchfieldiae</name>
    <dbReference type="NCBI Taxonomy" id="3075543"/>
    <lineage>
        <taxon>Bacteria</taxon>
        <taxon>Bacillati</taxon>
        <taxon>Actinomycetota</taxon>
        <taxon>Actinomycetes</taxon>
        <taxon>Kitasatosporales</taxon>
        <taxon>Streptomycetaceae</taxon>
        <taxon>Streptomyces</taxon>
    </lineage>
</organism>
<dbReference type="EMBL" id="JAVREL010000007">
    <property type="protein sequence ID" value="MDT0343751.1"/>
    <property type="molecule type" value="Genomic_DNA"/>
</dbReference>
<feature type="transmembrane region" description="Helical" evidence="1">
    <location>
        <begin position="55"/>
        <end position="72"/>
    </location>
</feature>
<name>A0ABU2MQ55_9ACTN</name>
<keyword evidence="4" id="KW-1185">Reference proteome</keyword>
<keyword evidence="1" id="KW-0472">Membrane</keyword>
<comment type="caution">
    <text evidence="3">The sequence shown here is derived from an EMBL/GenBank/DDBJ whole genome shotgun (WGS) entry which is preliminary data.</text>
</comment>
<dbReference type="Proteomes" id="UP001183246">
    <property type="component" value="Unassembled WGS sequence"/>
</dbReference>
<dbReference type="Pfam" id="PF10756">
    <property type="entry name" value="bPH_6"/>
    <property type="match status" value="1"/>
</dbReference>
<dbReference type="RefSeq" id="WP_311704884.1">
    <property type="nucleotide sequence ID" value="NZ_JAVREL010000007.1"/>
</dbReference>
<protein>
    <submittedName>
        <fullName evidence="3">PH domain-containing protein</fullName>
    </submittedName>
</protein>
<sequence>MTESAVRPPDLPVTFRPVVTRVVLLTTGAAVFGVLALIAALLPTSGAAAWRPGERIAVATSGLIVWAVLALLSRPRVTADRDGLTVVNLTTTRRLAWAEIVRVTLRPGDPWVTLDLADGTVLAVMAIQPGVSRRRAMADARALRALAETCGTAPADR</sequence>
<reference evidence="4" key="1">
    <citation type="submission" date="2023-07" db="EMBL/GenBank/DDBJ databases">
        <title>30 novel species of actinomycetes from the DSMZ collection.</title>
        <authorList>
            <person name="Nouioui I."/>
        </authorList>
    </citation>
    <scope>NUCLEOTIDE SEQUENCE [LARGE SCALE GENOMIC DNA]</scope>
    <source>
        <strain evidence="4">DSM 44938</strain>
    </source>
</reference>
<keyword evidence="1" id="KW-0812">Transmembrane</keyword>
<evidence type="ECO:0000313" key="4">
    <source>
        <dbReference type="Proteomes" id="UP001183246"/>
    </source>
</evidence>
<keyword evidence="1" id="KW-1133">Transmembrane helix</keyword>
<feature type="transmembrane region" description="Helical" evidence="1">
    <location>
        <begin position="22"/>
        <end position="43"/>
    </location>
</feature>
<evidence type="ECO:0000313" key="3">
    <source>
        <dbReference type="EMBL" id="MDT0343751.1"/>
    </source>
</evidence>
<dbReference type="InterPro" id="IPR019692">
    <property type="entry name" value="CFP-6_PH"/>
</dbReference>
<evidence type="ECO:0000259" key="2">
    <source>
        <dbReference type="Pfam" id="PF10756"/>
    </source>
</evidence>
<evidence type="ECO:0000256" key="1">
    <source>
        <dbReference type="SAM" id="Phobius"/>
    </source>
</evidence>